<dbReference type="Proteomes" id="UP000271700">
    <property type="component" value="Unassembled WGS sequence"/>
</dbReference>
<comment type="similarity">
    <text evidence="1">Belongs to the pyrroline-5-carboxylate reductase family.</text>
</comment>
<name>A0A497ZPP1_9RHOB</name>
<evidence type="ECO:0000313" key="4">
    <source>
        <dbReference type="Proteomes" id="UP000271700"/>
    </source>
</evidence>
<dbReference type="SUPFAM" id="SSF51735">
    <property type="entry name" value="NAD(P)-binding Rossmann-fold domains"/>
    <property type="match status" value="1"/>
</dbReference>
<dbReference type="Pfam" id="PF03807">
    <property type="entry name" value="F420_oxidored"/>
    <property type="match status" value="1"/>
</dbReference>
<dbReference type="GO" id="GO:0004735">
    <property type="term" value="F:pyrroline-5-carboxylate reductase activity"/>
    <property type="evidence" value="ECO:0007669"/>
    <property type="project" value="TreeGrafter"/>
</dbReference>
<dbReference type="OrthoDB" id="9805754at2"/>
<keyword evidence="4" id="KW-1185">Reference proteome</keyword>
<evidence type="ECO:0000256" key="1">
    <source>
        <dbReference type="ARBA" id="ARBA00005525"/>
    </source>
</evidence>
<accession>A0A497ZPP1</accession>
<evidence type="ECO:0000259" key="2">
    <source>
        <dbReference type="Pfam" id="PF03807"/>
    </source>
</evidence>
<dbReference type="RefSeq" id="WP_010441785.1">
    <property type="nucleotide sequence ID" value="NZ_AEYW01000013.1"/>
</dbReference>
<dbReference type="Gene3D" id="3.40.50.720">
    <property type="entry name" value="NAD(P)-binding Rossmann-like Domain"/>
    <property type="match status" value="1"/>
</dbReference>
<sequence>MSRIGIIGTGHIAAPIARLMASKGHEICVTERNAQVSEALKAELGVGVGTPQEVLDGSDIVFLCLRPHIAEDVLSPLTFRSDQQIVSVMAAVPQTQLATLCAPASNFVQTIPLGFLQTGGCPLAAYGNDRLLAELFEPENPVVKVADETALNAHFAICAMVPGLLDLMATGAGWLAEQTGDEHGAEFYITQLMSGFLEATQKGQAGQLATERDALATEGTLSLQMTDTLQSEGAHDALRSALTAIGKRLET</sequence>
<comment type="caution">
    <text evidence="3">The sequence shown here is derived from an EMBL/GenBank/DDBJ whole genome shotgun (WGS) entry which is preliminary data.</text>
</comment>
<dbReference type="PANTHER" id="PTHR11645">
    <property type="entry name" value="PYRROLINE-5-CARBOXYLATE REDUCTASE"/>
    <property type="match status" value="1"/>
</dbReference>
<gene>
    <name evidence="3" type="ORF">CLV75_1300</name>
</gene>
<dbReference type="InterPro" id="IPR028939">
    <property type="entry name" value="P5C_Rdtase_cat_N"/>
</dbReference>
<dbReference type="PANTHER" id="PTHR11645:SF13">
    <property type="entry name" value="PYRROLINE-5-CARBOXYLATE REDUCTASE CATALYTIC N-TERMINAL DOMAIN-CONTAINING PROTEIN"/>
    <property type="match status" value="1"/>
</dbReference>
<evidence type="ECO:0000313" key="3">
    <source>
        <dbReference type="EMBL" id="RLK11300.1"/>
    </source>
</evidence>
<dbReference type="STRING" id="981384.GCA_000192475_01700"/>
<reference evidence="3 4" key="1">
    <citation type="submission" date="2018-10" db="EMBL/GenBank/DDBJ databases">
        <title>Genomic Encyclopedia of Archaeal and Bacterial Type Strains, Phase II (KMG-II): from individual species to whole genera.</title>
        <authorList>
            <person name="Goeker M."/>
        </authorList>
    </citation>
    <scope>NUCLEOTIDE SEQUENCE [LARGE SCALE GENOMIC DNA]</scope>
    <source>
        <strain evidence="3 4">DSM 29317</strain>
    </source>
</reference>
<organism evidence="3 4">
    <name type="scientific">Ruegeria conchae</name>
    <dbReference type="NCBI Taxonomy" id="981384"/>
    <lineage>
        <taxon>Bacteria</taxon>
        <taxon>Pseudomonadati</taxon>
        <taxon>Pseudomonadota</taxon>
        <taxon>Alphaproteobacteria</taxon>
        <taxon>Rhodobacterales</taxon>
        <taxon>Roseobacteraceae</taxon>
        <taxon>Ruegeria</taxon>
    </lineage>
</organism>
<feature type="domain" description="Pyrroline-5-carboxylate reductase catalytic N-terminal" evidence="2">
    <location>
        <begin position="3"/>
        <end position="90"/>
    </location>
</feature>
<dbReference type="GO" id="GO:0055129">
    <property type="term" value="P:L-proline biosynthetic process"/>
    <property type="evidence" value="ECO:0007669"/>
    <property type="project" value="TreeGrafter"/>
</dbReference>
<dbReference type="InterPro" id="IPR036291">
    <property type="entry name" value="NAD(P)-bd_dom_sf"/>
</dbReference>
<proteinExistence type="inferred from homology"/>
<protein>
    <submittedName>
        <fullName evidence="3">Pyrroline-5-carboxylate reductase</fullName>
    </submittedName>
</protein>
<dbReference type="EMBL" id="RCCT01000001">
    <property type="protein sequence ID" value="RLK11300.1"/>
    <property type="molecule type" value="Genomic_DNA"/>
</dbReference>
<dbReference type="AlphaFoldDB" id="A0A497ZPP1"/>